<dbReference type="Pfam" id="PF05033">
    <property type="entry name" value="Pre-SET"/>
    <property type="match status" value="1"/>
</dbReference>
<evidence type="ECO:0000256" key="8">
    <source>
        <dbReference type="ARBA" id="ARBA00022833"/>
    </source>
</evidence>
<dbReference type="SMART" id="SM00391">
    <property type="entry name" value="MBD"/>
    <property type="match status" value="1"/>
</dbReference>
<keyword evidence="9" id="KW-0539">Nucleus</keyword>
<dbReference type="CDD" id="cd00637">
    <property type="entry name" value="7tm_classA_rhodopsin-like"/>
    <property type="match status" value="1"/>
</dbReference>
<evidence type="ECO:0000259" key="14">
    <source>
        <dbReference type="PROSITE" id="PS50868"/>
    </source>
</evidence>
<keyword evidence="11" id="KW-0472">Membrane</keyword>
<dbReference type="PROSITE" id="PS50867">
    <property type="entry name" value="PRE_SET"/>
    <property type="match status" value="1"/>
</dbReference>
<dbReference type="GO" id="GO:0046974">
    <property type="term" value="F:histone H3K9 methyltransferase activity"/>
    <property type="evidence" value="ECO:0007669"/>
    <property type="project" value="UniProtKB-ARBA"/>
</dbReference>
<accession>A0A7E4WCW9</accession>
<dbReference type="PROSITE" id="PS50868">
    <property type="entry name" value="POST_SET"/>
    <property type="match status" value="1"/>
</dbReference>
<evidence type="ECO:0000256" key="3">
    <source>
        <dbReference type="ARBA" id="ARBA00022454"/>
    </source>
</evidence>
<dbReference type="GO" id="GO:0032259">
    <property type="term" value="P:methylation"/>
    <property type="evidence" value="ECO:0007669"/>
    <property type="project" value="UniProtKB-KW"/>
</dbReference>
<keyword evidence="4" id="KW-0489">Methyltransferase</keyword>
<feature type="transmembrane region" description="Helical" evidence="11">
    <location>
        <begin position="17"/>
        <end position="37"/>
    </location>
</feature>
<evidence type="ECO:0000256" key="9">
    <source>
        <dbReference type="ARBA" id="ARBA00023242"/>
    </source>
</evidence>
<dbReference type="GO" id="GO:0070828">
    <property type="term" value="P:heterochromatin organization"/>
    <property type="evidence" value="ECO:0007669"/>
    <property type="project" value="TreeGrafter"/>
</dbReference>
<feature type="domain" description="MBD" evidence="15">
    <location>
        <begin position="1017"/>
        <end position="1091"/>
    </location>
</feature>
<dbReference type="PANTHER" id="PTHR46024:SF1">
    <property type="entry name" value="HISTONE-LYSINE N-METHYLTRANSFERASE EGGLESS"/>
    <property type="match status" value="1"/>
</dbReference>
<dbReference type="Pfam" id="PF01429">
    <property type="entry name" value="MBD"/>
    <property type="match status" value="1"/>
</dbReference>
<dbReference type="PROSITE" id="PS50280">
    <property type="entry name" value="SET"/>
    <property type="match status" value="1"/>
</dbReference>
<keyword evidence="11" id="KW-1133">Transmembrane helix</keyword>
<evidence type="ECO:0000256" key="2">
    <source>
        <dbReference type="ARBA" id="ARBA00004286"/>
    </source>
</evidence>
<feature type="compositionally biased region" description="Basic and acidic residues" evidence="10">
    <location>
        <begin position="909"/>
        <end position="923"/>
    </location>
</feature>
<feature type="transmembrane region" description="Helical" evidence="11">
    <location>
        <begin position="49"/>
        <end position="73"/>
    </location>
</feature>
<feature type="transmembrane region" description="Helical" evidence="11">
    <location>
        <begin position="201"/>
        <end position="228"/>
    </location>
</feature>
<evidence type="ECO:0000313" key="16">
    <source>
        <dbReference type="Proteomes" id="UP000492821"/>
    </source>
</evidence>
<dbReference type="InterPro" id="IPR001739">
    <property type="entry name" value="Methyl_CpG_DNA-bd"/>
</dbReference>
<sequence length="1414" mass="159821">METHSPPILHPIFVENISFYILITISILLGSFTYYVIATQSKTLGSFKYYIVYQTICAQIMDIINFTIKPIYLSPYLAGFSGGILRPVMTYELFRIFTCLSYCAAGTCAVSVTLAVVYRFFFMFRPSFKVLLENKFTFTFLTAVHLIAYAIFADITVLQRVPKEDLITLAQSTTGNALSSYYNEPGFYVLYNMEGASRRTYLIVVIVLGAISALLFGSIAYAIVFVFLNRKTQQIISKKAKSLLISSLSQAFLCVFFLCGPIMVVLSTMALDIGNSTNVANTAGTLLSFHGTLDMLSTLYFVMPYRKYCASLFGFEGCKKVKTWVTPSMGKLPDHRVLRLSLSRTMDPHPISNFLNSLNEVQRTSLETEVRIRFKEVSKFDDHFHPQPSYTVTEKIGVFADYADGFTLEQIIGRTRISKRTLFQIVADRLFQERFKCLEEVNFTKIFVELDLTAQIVADAAITIHRTKNADVKFLCSVNGLCFYPSQLVMILALLIVELEDVERAEKSLNPAFSVVQAVHDSQFHGADALNVFGSFLDDMEMDEDTFAEQQLKDLMNNLDATVAEGRKLTKVAGATTSKFQDLCTKVEVAYDKVPMPVNKAVDDIETLLTANFGTVKKISIPASGEYLYQLIYSAIKPGMDVYVNVVKGAVSQICYAKLNEIRDNGKTFRVRLARNDIESSNRLCLTDLNMEVTRARLAYGQINKDIEYPIGTRIIAYFVGRTQAEERTCQNSWLVGTIGSGLMEKDDYLVFFDNDQDAYIDRRLIRLHFDQVVIDPSEDEPQEVHRVDPRQNFKKAPQRAAFLEAYLLGDPSRMVHHVQMGDSLAAKTDRKTYQATVIGIDRELLLLRFRKTDRADGPDASGKGCTVKLCYQHKHVDEWVYRGSTTKLIAENVRSDRLNSRRNRIAEKNKAKAKDVDVDQHEATASSSNVPIARKSTAPAAFGPVAQRLVKNRSEFTALELKERKDRSKKIKRTYLPVPDWSLLLKGKRVDHEECGPRCLSAFEASVAENAPNVDTKVVSPFYKPIQMGWTRKIYTMKKNSIRTKYPREYVIYEAPCGMNFADEDAILTYLKRTKSPLTIFNFTFRQNMEPYVLATHFFKDSLKDVDFALGMEAIPIPVVNAVDIQAKPKMIYNTKRYPRDPVVRELIENTSPMALSCCSCKDDCSNSETCECQVLTFTEHGRLNNLLQAPSPLYDYGRVAYKVQSGIYECNAMCHCNKDKCLNYIAQRKISLPIQLFQTAQAGWGVRALVDIPKGTFVSTYAGEIKTDSMGDEGQNDMYYADLDLIDDFEQSKAQKGIDIPDEGYSDDMPVPKPSNDESIVLANYFGDDYIFLLDAFEEGNIGRFFNHSCEPNLFVQNVFADTHDLRLPWMAFFAAVDIKSGEELTWDYGYTDLSRNVACHCGADKCRGVLM</sequence>
<evidence type="ECO:0000256" key="1">
    <source>
        <dbReference type="ARBA" id="ARBA00004123"/>
    </source>
</evidence>
<dbReference type="SMART" id="SM00468">
    <property type="entry name" value="PreSET"/>
    <property type="match status" value="1"/>
</dbReference>
<feature type="transmembrane region" description="Helical" evidence="11">
    <location>
        <begin position="474"/>
        <end position="497"/>
    </location>
</feature>
<dbReference type="SUPFAM" id="SSF54171">
    <property type="entry name" value="DNA-binding domain"/>
    <property type="match status" value="1"/>
</dbReference>
<dbReference type="Gene3D" id="2.170.270.10">
    <property type="entry name" value="SET domain"/>
    <property type="match status" value="1"/>
</dbReference>
<feature type="transmembrane region" description="Helical" evidence="11">
    <location>
        <begin position="283"/>
        <end position="303"/>
    </location>
</feature>
<dbReference type="Proteomes" id="UP000492821">
    <property type="component" value="Unassembled WGS sequence"/>
</dbReference>
<feature type="domain" description="Post-SET" evidence="14">
    <location>
        <begin position="1398"/>
        <end position="1414"/>
    </location>
</feature>
<proteinExistence type="predicted"/>
<dbReference type="InterPro" id="IPR046341">
    <property type="entry name" value="SET_dom_sf"/>
</dbReference>
<evidence type="ECO:0000256" key="7">
    <source>
        <dbReference type="ARBA" id="ARBA00022723"/>
    </source>
</evidence>
<dbReference type="InterPro" id="IPR016177">
    <property type="entry name" value="DNA-bd_dom_sf"/>
</dbReference>
<evidence type="ECO:0000256" key="10">
    <source>
        <dbReference type="SAM" id="MobiDB-lite"/>
    </source>
</evidence>
<keyword evidence="11" id="KW-0812">Transmembrane</keyword>
<dbReference type="GO" id="GO:0005634">
    <property type="term" value="C:nucleus"/>
    <property type="evidence" value="ECO:0007669"/>
    <property type="project" value="UniProtKB-SubCell"/>
</dbReference>
<evidence type="ECO:0000259" key="13">
    <source>
        <dbReference type="PROSITE" id="PS50867"/>
    </source>
</evidence>
<protein>
    <submittedName>
        <fullName evidence="17">G protein-coupled receptor</fullName>
    </submittedName>
</protein>
<keyword evidence="3" id="KW-0158">Chromosome</keyword>
<organism evidence="16 17">
    <name type="scientific">Panagrellus redivivus</name>
    <name type="common">Microworm</name>
    <dbReference type="NCBI Taxonomy" id="6233"/>
    <lineage>
        <taxon>Eukaryota</taxon>
        <taxon>Metazoa</taxon>
        <taxon>Ecdysozoa</taxon>
        <taxon>Nematoda</taxon>
        <taxon>Chromadorea</taxon>
        <taxon>Rhabditida</taxon>
        <taxon>Tylenchina</taxon>
        <taxon>Panagrolaimomorpha</taxon>
        <taxon>Panagrolaimoidea</taxon>
        <taxon>Panagrolaimidae</taxon>
        <taxon>Panagrellus</taxon>
    </lineage>
</organism>
<evidence type="ECO:0000256" key="11">
    <source>
        <dbReference type="SAM" id="Phobius"/>
    </source>
</evidence>
<keyword evidence="5" id="KW-0808">Transferase</keyword>
<dbReference type="GO" id="GO:0010629">
    <property type="term" value="P:negative regulation of gene expression"/>
    <property type="evidence" value="ECO:0007669"/>
    <property type="project" value="TreeGrafter"/>
</dbReference>
<dbReference type="Pfam" id="PF10327">
    <property type="entry name" value="7TM_GPCR_Sri"/>
    <property type="match status" value="1"/>
</dbReference>
<keyword evidence="16" id="KW-1185">Reference proteome</keyword>
<dbReference type="GO" id="GO:0008270">
    <property type="term" value="F:zinc ion binding"/>
    <property type="evidence" value="ECO:0007669"/>
    <property type="project" value="InterPro"/>
</dbReference>
<dbReference type="WBParaSite" id="Pan_g9001.t1">
    <property type="protein sequence ID" value="Pan_g9001.t1"/>
    <property type="gene ID" value="Pan_g9001"/>
</dbReference>
<evidence type="ECO:0000259" key="12">
    <source>
        <dbReference type="PROSITE" id="PS50280"/>
    </source>
</evidence>
<evidence type="ECO:0000313" key="17">
    <source>
        <dbReference type="WBParaSite" id="Pan_g9001.t1"/>
    </source>
</evidence>
<reference evidence="16" key="1">
    <citation type="journal article" date="2013" name="Genetics">
        <title>The draft genome and transcriptome of Panagrellus redivivus are shaped by the harsh demands of a free-living lifestyle.</title>
        <authorList>
            <person name="Srinivasan J."/>
            <person name="Dillman A.R."/>
            <person name="Macchietto M.G."/>
            <person name="Heikkinen L."/>
            <person name="Lakso M."/>
            <person name="Fracchia K.M."/>
            <person name="Antoshechkin I."/>
            <person name="Mortazavi A."/>
            <person name="Wong G."/>
            <person name="Sternberg P.W."/>
        </authorList>
    </citation>
    <scope>NUCLEOTIDE SEQUENCE [LARGE SCALE GENOMIC DNA]</scope>
    <source>
        <strain evidence="16">MT8872</strain>
    </source>
</reference>
<evidence type="ECO:0000259" key="15">
    <source>
        <dbReference type="PROSITE" id="PS50982"/>
    </source>
</evidence>
<feature type="region of interest" description="Disordered" evidence="10">
    <location>
        <begin position="909"/>
        <end position="929"/>
    </location>
</feature>
<dbReference type="InterPro" id="IPR001214">
    <property type="entry name" value="SET_dom"/>
</dbReference>
<dbReference type="GO" id="GO:0003677">
    <property type="term" value="F:DNA binding"/>
    <property type="evidence" value="ECO:0007669"/>
    <property type="project" value="InterPro"/>
</dbReference>
<dbReference type="InterPro" id="IPR019429">
    <property type="entry name" value="7TM_GPCR_serpentine_rcpt_Sri"/>
</dbReference>
<reference evidence="17" key="2">
    <citation type="submission" date="2020-10" db="UniProtKB">
        <authorList>
            <consortium name="WormBaseParasite"/>
        </authorList>
    </citation>
    <scope>IDENTIFICATION</scope>
</reference>
<evidence type="ECO:0000256" key="4">
    <source>
        <dbReference type="ARBA" id="ARBA00022603"/>
    </source>
</evidence>
<dbReference type="GO" id="GO:0005694">
    <property type="term" value="C:chromosome"/>
    <property type="evidence" value="ECO:0007669"/>
    <property type="project" value="UniProtKB-SubCell"/>
</dbReference>
<evidence type="ECO:0000256" key="6">
    <source>
        <dbReference type="ARBA" id="ARBA00022691"/>
    </source>
</evidence>
<keyword evidence="6" id="KW-0949">S-adenosyl-L-methionine</keyword>
<feature type="domain" description="Pre-SET" evidence="13">
    <location>
        <begin position="1158"/>
        <end position="1231"/>
    </location>
</feature>
<dbReference type="SUPFAM" id="SSF82199">
    <property type="entry name" value="SET domain"/>
    <property type="match status" value="1"/>
</dbReference>
<comment type="subcellular location">
    <subcellularLocation>
        <location evidence="2">Chromosome</location>
    </subcellularLocation>
    <subcellularLocation>
        <location evidence="1">Nucleus</location>
    </subcellularLocation>
</comment>
<dbReference type="PANTHER" id="PTHR46024">
    <property type="entry name" value="HISTONE-LYSINE N-METHYLTRANSFERASE EGGLESS"/>
    <property type="match status" value="1"/>
</dbReference>
<feature type="transmembrane region" description="Helical" evidence="11">
    <location>
        <begin position="138"/>
        <end position="158"/>
    </location>
</feature>
<keyword evidence="8" id="KW-0862">Zinc</keyword>
<dbReference type="InterPro" id="IPR003616">
    <property type="entry name" value="Post-SET_dom"/>
</dbReference>
<keyword evidence="7" id="KW-0479">Metal-binding</keyword>
<dbReference type="Pfam" id="PF00856">
    <property type="entry name" value="SET"/>
    <property type="match status" value="1"/>
</dbReference>
<feature type="transmembrane region" description="Helical" evidence="11">
    <location>
        <begin position="93"/>
        <end position="117"/>
    </location>
</feature>
<dbReference type="SMART" id="SM00317">
    <property type="entry name" value="SET"/>
    <property type="match status" value="1"/>
</dbReference>
<dbReference type="InterPro" id="IPR051516">
    <property type="entry name" value="SETDB_methyltransferase"/>
</dbReference>
<dbReference type="InterPro" id="IPR007728">
    <property type="entry name" value="Pre-SET_dom"/>
</dbReference>
<feature type="domain" description="SET" evidence="12">
    <location>
        <begin position="1234"/>
        <end position="1392"/>
    </location>
</feature>
<feature type="transmembrane region" description="Helical" evidence="11">
    <location>
        <begin position="248"/>
        <end position="271"/>
    </location>
</feature>
<name>A0A7E4WCW9_PANRE</name>
<dbReference type="PROSITE" id="PS50982">
    <property type="entry name" value="MBD"/>
    <property type="match status" value="1"/>
</dbReference>
<evidence type="ECO:0000256" key="5">
    <source>
        <dbReference type="ARBA" id="ARBA00022679"/>
    </source>
</evidence>